<reference evidence="2 3" key="1">
    <citation type="submission" date="2016-10" db="EMBL/GenBank/DDBJ databases">
        <authorList>
            <person name="de Groot N.N."/>
        </authorList>
    </citation>
    <scope>NUCLEOTIDE SEQUENCE [LARGE SCALE GENOMIC DNA]</scope>
    <source>
        <strain evidence="2 3">NE2</strain>
    </source>
</reference>
<name>A0A1I4AZW3_9HYPH</name>
<sequence length="274" mass="30341">MRCLFVADLHYSLPQFDWLLRSAPGYDLVVLAGDALDVSSIVDFRAQTLVVRKYLQRVASVTRLFVCSGNHDLDSRDASGEKVARWMEDVRALEIAGDGDSPIIEDALFTICPWWDGPMVRERLIAQIAADAMRRQGLRWVWIHHAPPRNSPTSWSGARTLGDADLEQWISQYQPDIVVCGHIHQSPFVKGGSWVDRIGVTWIFNAGHQFGAPPAYIALETRVGEAVWISAMGMQTVRLDAPLLRPISPAAAFPEWLEAGAAPSPLDRSADIAS</sequence>
<keyword evidence="3" id="KW-1185">Reference proteome</keyword>
<evidence type="ECO:0000259" key="1">
    <source>
        <dbReference type="Pfam" id="PF00149"/>
    </source>
</evidence>
<dbReference type="Gene3D" id="3.60.21.10">
    <property type="match status" value="1"/>
</dbReference>
<dbReference type="EMBL" id="FOSN01000012">
    <property type="protein sequence ID" value="SFK62045.1"/>
    <property type="molecule type" value="Genomic_DNA"/>
</dbReference>
<protein>
    <submittedName>
        <fullName evidence="2">Predicted phosphoesterase</fullName>
    </submittedName>
</protein>
<feature type="domain" description="Calcineurin-like phosphoesterase" evidence="1">
    <location>
        <begin position="1"/>
        <end position="185"/>
    </location>
</feature>
<dbReference type="GO" id="GO:0016787">
    <property type="term" value="F:hydrolase activity"/>
    <property type="evidence" value="ECO:0007669"/>
    <property type="project" value="InterPro"/>
</dbReference>
<dbReference type="Pfam" id="PF00149">
    <property type="entry name" value="Metallophos"/>
    <property type="match status" value="1"/>
</dbReference>
<gene>
    <name evidence="2" type="ORF">SAMN05444581_11260</name>
</gene>
<evidence type="ECO:0000313" key="2">
    <source>
        <dbReference type="EMBL" id="SFK62045.1"/>
    </source>
</evidence>
<dbReference type="InterPro" id="IPR029052">
    <property type="entry name" value="Metallo-depent_PP-like"/>
</dbReference>
<dbReference type="RefSeq" id="WP_091684472.1">
    <property type="nucleotide sequence ID" value="NZ_FOSN01000012.1"/>
</dbReference>
<organism evidence="2 3">
    <name type="scientific">Methylocapsa palsarum</name>
    <dbReference type="NCBI Taxonomy" id="1612308"/>
    <lineage>
        <taxon>Bacteria</taxon>
        <taxon>Pseudomonadati</taxon>
        <taxon>Pseudomonadota</taxon>
        <taxon>Alphaproteobacteria</taxon>
        <taxon>Hyphomicrobiales</taxon>
        <taxon>Beijerinckiaceae</taxon>
        <taxon>Methylocapsa</taxon>
    </lineage>
</organism>
<dbReference type="InterPro" id="IPR004843">
    <property type="entry name" value="Calcineurin-like_PHP"/>
</dbReference>
<evidence type="ECO:0000313" key="3">
    <source>
        <dbReference type="Proteomes" id="UP000198755"/>
    </source>
</evidence>
<dbReference type="Proteomes" id="UP000198755">
    <property type="component" value="Unassembled WGS sequence"/>
</dbReference>
<accession>A0A1I4AZW3</accession>
<dbReference type="AlphaFoldDB" id="A0A1I4AZW3"/>
<dbReference type="STRING" id="1612308.SAMN05444581_11260"/>
<proteinExistence type="predicted"/>
<dbReference type="OrthoDB" id="332939at2"/>
<dbReference type="SUPFAM" id="SSF56300">
    <property type="entry name" value="Metallo-dependent phosphatases"/>
    <property type="match status" value="1"/>
</dbReference>